<evidence type="ECO:0000313" key="2">
    <source>
        <dbReference type="Proteomes" id="UP000531216"/>
    </source>
</evidence>
<evidence type="ECO:0000313" key="1">
    <source>
        <dbReference type="EMBL" id="MBB3937676.1"/>
    </source>
</evidence>
<organism evidence="1 2">
    <name type="scientific">Aureimonas phyllosphaerae</name>
    <dbReference type="NCBI Taxonomy" id="1166078"/>
    <lineage>
        <taxon>Bacteria</taxon>
        <taxon>Pseudomonadati</taxon>
        <taxon>Pseudomonadota</taxon>
        <taxon>Alphaproteobacteria</taxon>
        <taxon>Hyphomicrobiales</taxon>
        <taxon>Aurantimonadaceae</taxon>
        <taxon>Aureimonas</taxon>
    </lineage>
</organism>
<proteinExistence type="predicted"/>
<dbReference type="EMBL" id="JACIDO010000011">
    <property type="protein sequence ID" value="MBB3937676.1"/>
    <property type="molecule type" value="Genomic_DNA"/>
</dbReference>
<dbReference type="AlphaFoldDB" id="A0A7W6C1F9"/>
<accession>A0A7W6C1F9</accession>
<keyword evidence="2" id="KW-1185">Reference proteome</keyword>
<name>A0A7W6C1F9_9HYPH</name>
<comment type="caution">
    <text evidence="1">The sequence shown here is derived from an EMBL/GenBank/DDBJ whole genome shotgun (WGS) entry which is preliminary data.</text>
</comment>
<reference evidence="1 2" key="1">
    <citation type="submission" date="2020-08" db="EMBL/GenBank/DDBJ databases">
        <title>Genomic Encyclopedia of Type Strains, Phase IV (KMG-IV): sequencing the most valuable type-strain genomes for metagenomic binning, comparative biology and taxonomic classification.</title>
        <authorList>
            <person name="Goeker M."/>
        </authorList>
    </citation>
    <scope>NUCLEOTIDE SEQUENCE [LARGE SCALE GENOMIC DNA]</scope>
    <source>
        <strain evidence="1 2">DSM 25024</strain>
    </source>
</reference>
<dbReference type="Proteomes" id="UP000531216">
    <property type="component" value="Unassembled WGS sequence"/>
</dbReference>
<dbReference type="RefSeq" id="WP_090964628.1">
    <property type="nucleotide sequence ID" value="NZ_FOOA01000014.1"/>
</dbReference>
<protein>
    <submittedName>
        <fullName evidence="1">Uncharacterized protein</fullName>
    </submittedName>
</protein>
<dbReference type="OrthoDB" id="7303458at2"/>
<gene>
    <name evidence="1" type="ORF">GGR05_003844</name>
</gene>
<sequence>MKLAAFNRQVAVFTSDLKSPAARSARLAQVAEEGIADIRQSNRALTGADPMPRVYVDGREGAPLTSVRPDGVIVANFDPVRGALEWIGEQLVLESPRLTGKYQRSHVLEIDGVAWDAIGPMPDGERYVFRNTQPYARKIEPRERTIAERAFFGDRRKFRKHKKTDVGQSYQAPDGVYAAVAAVAQTRFGEVAKILYTLNNYDAVTGYSHPAIIVWPY</sequence>